<feature type="region of interest" description="Disordered" evidence="1">
    <location>
        <begin position="78"/>
        <end position="158"/>
    </location>
</feature>
<protein>
    <submittedName>
        <fullName evidence="2">Uncharacterized protein</fullName>
    </submittedName>
</protein>
<evidence type="ECO:0000256" key="1">
    <source>
        <dbReference type="SAM" id="MobiDB-lite"/>
    </source>
</evidence>
<reference evidence="2" key="1">
    <citation type="submission" date="2023-07" db="EMBL/GenBank/DDBJ databases">
        <title>draft genome sequence of fig (Ficus carica).</title>
        <authorList>
            <person name="Takahashi T."/>
            <person name="Nishimura K."/>
        </authorList>
    </citation>
    <scope>NUCLEOTIDE SEQUENCE</scope>
</reference>
<dbReference type="EMBL" id="BTGU01000051">
    <property type="protein sequence ID" value="GMN54413.1"/>
    <property type="molecule type" value="Genomic_DNA"/>
</dbReference>
<evidence type="ECO:0000313" key="2">
    <source>
        <dbReference type="EMBL" id="GMN54413.1"/>
    </source>
</evidence>
<name>A0AA88DCI7_FICCA</name>
<feature type="compositionally biased region" description="Basic and acidic residues" evidence="1">
    <location>
        <begin position="137"/>
        <end position="158"/>
    </location>
</feature>
<proteinExistence type="predicted"/>
<keyword evidence="3" id="KW-1185">Reference proteome</keyword>
<accession>A0AA88DCI7</accession>
<feature type="compositionally biased region" description="Basic and acidic residues" evidence="1">
    <location>
        <begin position="86"/>
        <end position="117"/>
    </location>
</feature>
<comment type="caution">
    <text evidence="2">The sequence shown here is derived from an EMBL/GenBank/DDBJ whole genome shotgun (WGS) entry which is preliminary data.</text>
</comment>
<gene>
    <name evidence="2" type="ORF">TIFTF001_023546</name>
</gene>
<sequence>MTMLVTSHLIVPSSEDEVCRRSRDLCKDTEDLLNEIYLTPAPDHQRCGSPHKILHNSGTASSSSGLVSEGWVSRKRLEGGVAATSRGERKRERRERELVVESRSAEMRGDRERERLERKWRRGRRENGRRGHGGGDGFRRRVWRDESERGTRVKMWRE</sequence>
<evidence type="ECO:0000313" key="3">
    <source>
        <dbReference type="Proteomes" id="UP001187192"/>
    </source>
</evidence>
<organism evidence="2 3">
    <name type="scientific">Ficus carica</name>
    <name type="common">Common fig</name>
    <dbReference type="NCBI Taxonomy" id="3494"/>
    <lineage>
        <taxon>Eukaryota</taxon>
        <taxon>Viridiplantae</taxon>
        <taxon>Streptophyta</taxon>
        <taxon>Embryophyta</taxon>
        <taxon>Tracheophyta</taxon>
        <taxon>Spermatophyta</taxon>
        <taxon>Magnoliopsida</taxon>
        <taxon>eudicotyledons</taxon>
        <taxon>Gunneridae</taxon>
        <taxon>Pentapetalae</taxon>
        <taxon>rosids</taxon>
        <taxon>fabids</taxon>
        <taxon>Rosales</taxon>
        <taxon>Moraceae</taxon>
        <taxon>Ficeae</taxon>
        <taxon>Ficus</taxon>
    </lineage>
</organism>
<dbReference type="AlphaFoldDB" id="A0AA88DCI7"/>
<dbReference type="Proteomes" id="UP001187192">
    <property type="component" value="Unassembled WGS sequence"/>
</dbReference>